<protein>
    <recommendedName>
        <fullName evidence="1">diguanylate cyclase</fullName>
        <ecNumber evidence="1">2.7.7.65</ecNumber>
    </recommendedName>
</protein>
<dbReference type="InterPro" id="IPR029787">
    <property type="entry name" value="Nucleotide_cyclase"/>
</dbReference>
<proteinExistence type="predicted"/>
<comment type="catalytic activity">
    <reaction evidence="2">
        <text>2 GTP = 3',3'-c-di-GMP + 2 diphosphate</text>
        <dbReference type="Rhea" id="RHEA:24898"/>
        <dbReference type="ChEBI" id="CHEBI:33019"/>
        <dbReference type="ChEBI" id="CHEBI:37565"/>
        <dbReference type="ChEBI" id="CHEBI:58805"/>
        <dbReference type="EC" id="2.7.7.65"/>
    </reaction>
</comment>
<dbReference type="SUPFAM" id="SSF55073">
    <property type="entry name" value="Nucleotide cyclase"/>
    <property type="match status" value="1"/>
</dbReference>
<sequence>MEQTTPVTRLPTASSAPSTTPPQRLAHTFCALWSPTRFGAPELADYAIGHIERATRQGVSLLALAALLFLAQTAAFASWFELGPGYSYTYLLLAALALHVFLSARQVRDVKALNLLAMLLLIVCASALVLLARRAGTLHGVVMLSVAILLMLVPLMPWGLREAFLTCAAIYVMFTSLTFFTRLEFGQVEPWTLQLAMLTSTLLSLVLVGRALRMRKDDLALRYRLERAGAEMATLAERDHLTGAWNRRFLEREFDRVDELHARRGAPACFGLLDIDQFKPLNDTHGHRQGDSVLQAVAAAFGRLDGELEYLVRLGGDEFAFVLSGAGEPYARLEAMLAAAASLAARGGEREIPAPSFSAGLVLLDRACTLDAAYAQADALLYQAKRAGGNGIRYGSMTQGATP</sequence>
<dbReference type="SMART" id="SM00267">
    <property type="entry name" value="GGDEF"/>
    <property type="match status" value="1"/>
</dbReference>
<feature type="domain" description="GGDEF" evidence="5">
    <location>
        <begin position="266"/>
        <end position="397"/>
    </location>
</feature>
<dbReference type="Pfam" id="PF00990">
    <property type="entry name" value="GGDEF"/>
    <property type="match status" value="1"/>
</dbReference>
<gene>
    <name evidence="6" type="ORF">DIR46_18115</name>
</gene>
<dbReference type="PANTHER" id="PTHR45138">
    <property type="entry name" value="REGULATORY COMPONENTS OF SENSORY TRANSDUCTION SYSTEM"/>
    <property type="match status" value="1"/>
</dbReference>
<feature type="transmembrane region" description="Helical" evidence="4">
    <location>
        <begin position="138"/>
        <end position="156"/>
    </location>
</feature>
<accession>A0A2S2DLG9</accession>
<dbReference type="InterPro" id="IPR043128">
    <property type="entry name" value="Rev_trsase/Diguanyl_cyclase"/>
</dbReference>
<feature type="transmembrane region" description="Helical" evidence="4">
    <location>
        <begin position="86"/>
        <end position="105"/>
    </location>
</feature>
<dbReference type="PANTHER" id="PTHR45138:SF9">
    <property type="entry name" value="DIGUANYLATE CYCLASE DGCM-RELATED"/>
    <property type="match status" value="1"/>
</dbReference>
<dbReference type="OrthoDB" id="8742859at2"/>
<evidence type="ECO:0000259" key="5">
    <source>
        <dbReference type="PROSITE" id="PS50887"/>
    </source>
</evidence>
<dbReference type="PROSITE" id="PS50887">
    <property type="entry name" value="GGDEF"/>
    <property type="match status" value="1"/>
</dbReference>
<feature type="transmembrane region" description="Helical" evidence="4">
    <location>
        <begin position="59"/>
        <end position="80"/>
    </location>
</feature>
<dbReference type="InterPro" id="IPR000160">
    <property type="entry name" value="GGDEF_dom"/>
</dbReference>
<feature type="transmembrane region" description="Helical" evidence="4">
    <location>
        <begin position="112"/>
        <end position="132"/>
    </location>
</feature>
<evidence type="ECO:0000313" key="7">
    <source>
        <dbReference type="Proteomes" id="UP000245820"/>
    </source>
</evidence>
<dbReference type="EMBL" id="CP029343">
    <property type="protein sequence ID" value="AWL06158.1"/>
    <property type="molecule type" value="Genomic_DNA"/>
</dbReference>
<dbReference type="InterPro" id="IPR050469">
    <property type="entry name" value="Diguanylate_Cyclase"/>
</dbReference>
<feature type="transmembrane region" description="Helical" evidence="4">
    <location>
        <begin position="193"/>
        <end position="212"/>
    </location>
</feature>
<evidence type="ECO:0000256" key="3">
    <source>
        <dbReference type="SAM" id="MobiDB-lite"/>
    </source>
</evidence>
<dbReference type="RefSeq" id="WP_109346482.1">
    <property type="nucleotide sequence ID" value="NZ_CP029343.1"/>
</dbReference>
<dbReference type="NCBIfam" id="TIGR00254">
    <property type="entry name" value="GGDEF"/>
    <property type="match status" value="1"/>
</dbReference>
<organism evidence="6 7">
    <name type="scientific">Massilia oculi</name>
    <dbReference type="NCBI Taxonomy" id="945844"/>
    <lineage>
        <taxon>Bacteria</taxon>
        <taxon>Pseudomonadati</taxon>
        <taxon>Pseudomonadota</taxon>
        <taxon>Betaproteobacteria</taxon>
        <taxon>Burkholderiales</taxon>
        <taxon>Oxalobacteraceae</taxon>
        <taxon>Telluria group</taxon>
        <taxon>Massilia</taxon>
    </lineage>
</organism>
<feature type="region of interest" description="Disordered" evidence="3">
    <location>
        <begin position="1"/>
        <end position="22"/>
    </location>
</feature>
<dbReference type="EC" id="2.7.7.65" evidence="1"/>
<dbReference type="CDD" id="cd01949">
    <property type="entry name" value="GGDEF"/>
    <property type="match status" value="1"/>
</dbReference>
<keyword evidence="4" id="KW-0472">Membrane</keyword>
<reference evidence="6 7" key="1">
    <citation type="submission" date="2018-05" db="EMBL/GenBank/DDBJ databases">
        <title>Complete genome sequence of Massilia oculi sp. nov. CCUG 43427T (=DSM 26321T), the type strain of M. oculi, and comparison with genome sequences of other Massilia strains.</title>
        <authorList>
            <person name="Zhu B."/>
        </authorList>
    </citation>
    <scope>NUCLEOTIDE SEQUENCE [LARGE SCALE GENOMIC DNA]</scope>
    <source>
        <strain evidence="6 7">CCUG 43427</strain>
    </source>
</reference>
<dbReference type="AlphaFoldDB" id="A0A2S2DLG9"/>
<keyword evidence="7" id="KW-1185">Reference proteome</keyword>
<dbReference type="Gene3D" id="3.30.70.270">
    <property type="match status" value="1"/>
</dbReference>
<keyword evidence="4" id="KW-1133">Transmembrane helix</keyword>
<dbReference type="GO" id="GO:0052621">
    <property type="term" value="F:diguanylate cyclase activity"/>
    <property type="evidence" value="ECO:0007669"/>
    <property type="project" value="UniProtKB-EC"/>
</dbReference>
<evidence type="ECO:0000256" key="4">
    <source>
        <dbReference type="SAM" id="Phobius"/>
    </source>
</evidence>
<feature type="transmembrane region" description="Helical" evidence="4">
    <location>
        <begin position="163"/>
        <end position="181"/>
    </location>
</feature>
<evidence type="ECO:0000256" key="1">
    <source>
        <dbReference type="ARBA" id="ARBA00012528"/>
    </source>
</evidence>
<keyword evidence="4" id="KW-0812">Transmembrane</keyword>
<evidence type="ECO:0000313" key="6">
    <source>
        <dbReference type="EMBL" id="AWL06158.1"/>
    </source>
</evidence>
<evidence type="ECO:0000256" key="2">
    <source>
        <dbReference type="ARBA" id="ARBA00034247"/>
    </source>
</evidence>
<name>A0A2S2DLG9_9BURK</name>
<dbReference type="KEGG" id="mtim:DIR46_18115"/>
<feature type="compositionally biased region" description="Low complexity" evidence="3">
    <location>
        <begin position="11"/>
        <end position="22"/>
    </location>
</feature>
<dbReference type="Proteomes" id="UP000245820">
    <property type="component" value="Chromosome"/>
</dbReference>